<gene>
    <name evidence="3" type="ORF">MCOR33_010480</name>
</gene>
<feature type="chain" id="PRO_5045908148" description="Ecp2 effector protein-like domain-containing protein" evidence="1">
    <location>
        <begin position="21"/>
        <end position="191"/>
    </location>
</feature>
<dbReference type="Proteomes" id="UP001059893">
    <property type="component" value="Unassembled WGS sequence"/>
</dbReference>
<dbReference type="EMBL" id="JABSND010000350">
    <property type="protein sequence ID" value="KAI6291596.1"/>
    <property type="molecule type" value="Genomic_DNA"/>
</dbReference>
<proteinExistence type="predicted"/>
<accession>A0ABQ8N5D8</accession>
<keyword evidence="4" id="KW-1185">Reference proteome</keyword>
<evidence type="ECO:0000313" key="3">
    <source>
        <dbReference type="EMBL" id="KAI6291596.1"/>
    </source>
</evidence>
<feature type="domain" description="Ecp2 effector protein-like" evidence="2">
    <location>
        <begin position="43"/>
        <end position="151"/>
    </location>
</feature>
<dbReference type="Pfam" id="PF14856">
    <property type="entry name" value="Hce2"/>
    <property type="match status" value="1"/>
</dbReference>
<comment type="caution">
    <text evidence="3">The sequence shown here is derived from an EMBL/GenBank/DDBJ whole genome shotgun (WGS) entry which is preliminary data.</text>
</comment>
<protein>
    <recommendedName>
        <fullName evidence="2">Ecp2 effector protein-like domain-containing protein</fullName>
    </recommendedName>
</protein>
<sequence length="191" mass="21512">MVSVKNLLALLAVATTPVLAVLGKIGTTTNHKGNPLGVGKDLCENIGYTGPTGNIYKRPLLEDCKKLLSIAENMGDNEVFRVEDVCENNKNDWELRFSFQTCGLFLRPDTTVVYGNKDRIYWMGKQDVVEILHMVITGNNIREGHVQARGDAFNCLVTDREEYPVSKQYMEFLVDNPDNFDFPFRSPCQDS</sequence>
<evidence type="ECO:0000259" key="2">
    <source>
        <dbReference type="Pfam" id="PF14856"/>
    </source>
</evidence>
<dbReference type="InterPro" id="IPR029226">
    <property type="entry name" value="Ecp2-like"/>
</dbReference>
<feature type="signal peptide" evidence="1">
    <location>
        <begin position="1"/>
        <end position="20"/>
    </location>
</feature>
<keyword evidence="1" id="KW-0732">Signal</keyword>
<evidence type="ECO:0000313" key="4">
    <source>
        <dbReference type="Proteomes" id="UP001059893"/>
    </source>
</evidence>
<name>A0ABQ8N5D8_PYRGI</name>
<evidence type="ECO:0000256" key="1">
    <source>
        <dbReference type="SAM" id="SignalP"/>
    </source>
</evidence>
<reference evidence="3" key="1">
    <citation type="submission" date="2021-01" db="EMBL/GenBank/DDBJ databases">
        <title>Deciphering the adaptive evolutionary patterns associated with biogeogrpahic diversity in the finger millet blast pathogen Magnaporthe oryzae in Eastern Africa.</title>
        <authorList>
            <person name="Onyema G."/>
            <person name="Shittu T.A."/>
            <person name="Dodsworth S."/>
            <person name="Devilliers S."/>
            <person name="Muthumeenakshi S."/>
            <person name="Sreenivasaprasad S."/>
        </authorList>
    </citation>
    <scope>NUCLEOTIDE SEQUENCE</scope>
    <source>
        <strain evidence="3">D15/s37</strain>
    </source>
</reference>
<organism evidence="3 4">
    <name type="scientific">Pyricularia grisea</name>
    <name type="common">Crabgrass-specific blast fungus</name>
    <name type="synonym">Magnaporthe grisea</name>
    <dbReference type="NCBI Taxonomy" id="148305"/>
    <lineage>
        <taxon>Eukaryota</taxon>
        <taxon>Fungi</taxon>
        <taxon>Dikarya</taxon>
        <taxon>Ascomycota</taxon>
        <taxon>Pezizomycotina</taxon>
        <taxon>Sordariomycetes</taxon>
        <taxon>Sordariomycetidae</taxon>
        <taxon>Magnaporthales</taxon>
        <taxon>Pyriculariaceae</taxon>
        <taxon>Pyricularia</taxon>
    </lineage>
</organism>